<evidence type="ECO:0000313" key="2">
    <source>
        <dbReference type="EMBL" id="PSB51720.1"/>
    </source>
</evidence>
<organism evidence="2 3">
    <name type="scientific">Chamaesiphon polymorphus CCALA 037</name>
    <dbReference type="NCBI Taxonomy" id="2107692"/>
    <lineage>
        <taxon>Bacteria</taxon>
        <taxon>Bacillati</taxon>
        <taxon>Cyanobacteriota</taxon>
        <taxon>Cyanophyceae</taxon>
        <taxon>Gomontiellales</taxon>
        <taxon>Chamaesiphonaceae</taxon>
        <taxon>Chamaesiphon</taxon>
    </lineage>
</organism>
<protein>
    <submittedName>
        <fullName evidence="2">Uncharacterized protein</fullName>
    </submittedName>
</protein>
<sequence length="132" mass="14207">MPTAGNPPKEADSLRAGSPQANQAARQDKAKPNWMGKAEFDDVRTKDVFWIDRVTVGVLTSTQPTDLWLGVLGFASLCLVRCLDPNTCGGNLRVIWVAKPSGNPTSAHPLPNLQIFGLLPSLSIINSQLSIN</sequence>
<dbReference type="Proteomes" id="UP000238937">
    <property type="component" value="Unassembled WGS sequence"/>
</dbReference>
<keyword evidence="3" id="KW-1185">Reference proteome</keyword>
<reference evidence="2 3" key="1">
    <citation type="submission" date="2018-03" db="EMBL/GenBank/DDBJ databases">
        <title>The ancient ancestry and fast evolution of plastids.</title>
        <authorList>
            <person name="Moore K.R."/>
            <person name="Magnabosco C."/>
            <person name="Momper L."/>
            <person name="Gold D.A."/>
            <person name="Bosak T."/>
            <person name="Fournier G.P."/>
        </authorList>
    </citation>
    <scope>NUCLEOTIDE SEQUENCE [LARGE SCALE GENOMIC DNA]</scope>
    <source>
        <strain evidence="2 3">CCALA 037</strain>
    </source>
</reference>
<comment type="caution">
    <text evidence="2">The sequence shown here is derived from an EMBL/GenBank/DDBJ whole genome shotgun (WGS) entry which is preliminary data.</text>
</comment>
<feature type="region of interest" description="Disordered" evidence="1">
    <location>
        <begin position="1"/>
        <end position="33"/>
    </location>
</feature>
<gene>
    <name evidence="2" type="ORF">C7B77_21295</name>
</gene>
<evidence type="ECO:0000313" key="3">
    <source>
        <dbReference type="Proteomes" id="UP000238937"/>
    </source>
</evidence>
<proteinExistence type="predicted"/>
<dbReference type="EMBL" id="PVWO01000349">
    <property type="protein sequence ID" value="PSB51720.1"/>
    <property type="molecule type" value="Genomic_DNA"/>
</dbReference>
<dbReference type="RefSeq" id="WP_106309554.1">
    <property type="nucleotide sequence ID" value="NZ_PVWO01000349.1"/>
</dbReference>
<dbReference type="AlphaFoldDB" id="A0A2T1G3I0"/>
<evidence type="ECO:0000256" key="1">
    <source>
        <dbReference type="SAM" id="MobiDB-lite"/>
    </source>
</evidence>
<accession>A0A2T1G3I0</accession>
<name>A0A2T1G3I0_9CYAN</name>